<evidence type="ECO:0000313" key="1">
    <source>
        <dbReference type="EMBL" id="KAJ4707953.1"/>
    </source>
</evidence>
<protein>
    <submittedName>
        <fullName evidence="1">6-hydroxynicotinate 3-monooxygenase</fullName>
    </submittedName>
</protein>
<accession>A0ACC1XA08</accession>
<sequence length="74" mass="8705">MFVALQNQATDGEEKMSWVLERDENFKDRQYLSFCISQDKISVKVKAKVLQTDERRFARCSRWDPSIGSPEYPT</sequence>
<dbReference type="Proteomes" id="UP001164539">
    <property type="component" value="Chromosome 10"/>
</dbReference>
<gene>
    <name evidence="1" type="ORF">OWV82_017989</name>
</gene>
<dbReference type="EMBL" id="CM051403">
    <property type="protein sequence ID" value="KAJ4707953.1"/>
    <property type="molecule type" value="Genomic_DNA"/>
</dbReference>
<keyword evidence="2" id="KW-1185">Reference proteome</keyword>
<name>A0ACC1XA08_MELAZ</name>
<evidence type="ECO:0000313" key="2">
    <source>
        <dbReference type="Proteomes" id="UP001164539"/>
    </source>
</evidence>
<proteinExistence type="predicted"/>
<reference evidence="1 2" key="1">
    <citation type="journal article" date="2023" name="Science">
        <title>Complex scaffold remodeling in plant triterpene biosynthesis.</title>
        <authorList>
            <person name="De La Pena R."/>
            <person name="Hodgson H."/>
            <person name="Liu J.C."/>
            <person name="Stephenson M.J."/>
            <person name="Martin A.C."/>
            <person name="Owen C."/>
            <person name="Harkess A."/>
            <person name="Leebens-Mack J."/>
            <person name="Jimenez L.E."/>
            <person name="Osbourn A."/>
            <person name="Sattely E.S."/>
        </authorList>
    </citation>
    <scope>NUCLEOTIDE SEQUENCE [LARGE SCALE GENOMIC DNA]</scope>
    <source>
        <strain evidence="2">cv. JPN11</strain>
        <tissue evidence="1">Leaf</tissue>
    </source>
</reference>
<organism evidence="1 2">
    <name type="scientific">Melia azedarach</name>
    <name type="common">Chinaberry tree</name>
    <dbReference type="NCBI Taxonomy" id="155640"/>
    <lineage>
        <taxon>Eukaryota</taxon>
        <taxon>Viridiplantae</taxon>
        <taxon>Streptophyta</taxon>
        <taxon>Embryophyta</taxon>
        <taxon>Tracheophyta</taxon>
        <taxon>Spermatophyta</taxon>
        <taxon>Magnoliopsida</taxon>
        <taxon>eudicotyledons</taxon>
        <taxon>Gunneridae</taxon>
        <taxon>Pentapetalae</taxon>
        <taxon>rosids</taxon>
        <taxon>malvids</taxon>
        <taxon>Sapindales</taxon>
        <taxon>Meliaceae</taxon>
        <taxon>Melia</taxon>
    </lineage>
</organism>
<comment type="caution">
    <text evidence="1">The sequence shown here is derived from an EMBL/GenBank/DDBJ whole genome shotgun (WGS) entry which is preliminary data.</text>
</comment>